<accession>M5RZF7</accession>
<organism evidence="1 2">
    <name type="scientific">Rhodopirellula europaea SH398</name>
    <dbReference type="NCBI Taxonomy" id="1263868"/>
    <lineage>
        <taxon>Bacteria</taxon>
        <taxon>Pseudomonadati</taxon>
        <taxon>Planctomycetota</taxon>
        <taxon>Planctomycetia</taxon>
        <taxon>Pirellulales</taxon>
        <taxon>Pirellulaceae</taxon>
        <taxon>Rhodopirellula</taxon>
    </lineage>
</organism>
<dbReference type="PATRIC" id="fig|1263868.3.peg.5005"/>
<reference evidence="1 2" key="1">
    <citation type="journal article" date="2013" name="Mar. Genomics">
        <title>Expression of sulfatases in Rhodopirellula baltica and the diversity of sulfatases in the genus Rhodopirellula.</title>
        <authorList>
            <person name="Wegner C.E."/>
            <person name="Richter-Heitmann T."/>
            <person name="Klindworth A."/>
            <person name="Klockow C."/>
            <person name="Richter M."/>
            <person name="Achstetter T."/>
            <person name="Glockner F.O."/>
            <person name="Harder J."/>
        </authorList>
    </citation>
    <scope>NUCLEOTIDE SEQUENCE [LARGE SCALE GENOMIC DNA]</scope>
    <source>
        <strain evidence="1 2">SH398</strain>
    </source>
</reference>
<proteinExistence type="predicted"/>
<name>M5RZF7_9BACT</name>
<gene>
    <name evidence="1" type="ORF">RESH_04615</name>
</gene>
<sequence length="42" mass="4927">MRFLIVLGRPIQSLNRLRRLMARAFAVSAMEERRDEAENAHT</sequence>
<evidence type="ECO:0000313" key="2">
    <source>
        <dbReference type="Proteomes" id="UP000011996"/>
    </source>
</evidence>
<dbReference type="Proteomes" id="UP000011996">
    <property type="component" value="Unassembled WGS sequence"/>
</dbReference>
<evidence type="ECO:0000313" key="1">
    <source>
        <dbReference type="EMBL" id="EMI24743.1"/>
    </source>
</evidence>
<dbReference type="EMBL" id="ANOF01000150">
    <property type="protein sequence ID" value="EMI24743.1"/>
    <property type="molecule type" value="Genomic_DNA"/>
</dbReference>
<protein>
    <submittedName>
        <fullName evidence="1">Uncharacterized protein</fullName>
    </submittedName>
</protein>
<dbReference type="AlphaFoldDB" id="M5RZF7"/>
<comment type="caution">
    <text evidence="1">The sequence shown here is derived from an EMBL/GenBank/DDBJ whole genome shotgun (WGS) entry which is preliminary data.</text>
</comment>